<feature type="domain" description="CMP/dCMP-type deaminase" evidence="9">
    <location>
        <begin position="1"/>
        <end position="129"/>
    </location>
</feature>
<dbReference type="CDD" id="cd01285">
    <property type="entry name" value="nucleoside_deaminase"/>
    <property type="match status" value="1"/>
</dbReference>
<dbReference type="Gene3D" id="3.40.140.10">
    <property type="entry name" value="Cytidine Deaminase, domain 2"/>
    <property type="match status" value="1"/>
</dbReference>
<evidence type="ECO:0000256" key="4">
    <source>
        <dbReference type="ARBA" id="ARBA00022723"/>
    </source>
</evidence>
<accession>B3EN96</accession>
<dbReference type="InterPro" id="IPR016192">
    <property type="entry name" value="APOBEC/CMP_deaminase_Zn-bd"/>
</dbReference>
<dbReference type="KEGG" id="cpb:Cphamn1_0668"/>
<comment type="function">
    <text evidence="8">Catalyzes the deamination of adenosine to inosine at the wobble position 34 of tRNA(Arg2).</text>
</comment>
<reference evidence="10" key="1">
    <citation type="submission" date="2008-06" db="EMBL/GenBank/DDBJ databases">
        <title>Complete sequence of Chlorobium phaeobacteroides BS1.</title>
        <authorList>
            <consortium name="US DOE Joint Genome Institute"/>
            <person name="Lucas S."/>
            <person name="Copeland A."/>
            <person name="Lapidus A."/>
            <person name="Glavina del Rio T."/>
            <person name="Dalin E."/>
            <person name="Tice H."/>
            <person name="Bruce D."/>
            <person name="Goodwin L."/>
            <person name="Pitluck S."/>
            <person name="Schmutz J."/>
            <person name="Larimer F."/>
            <person name="Land M."/>
            <person name="Hauser L."/>
            <person name="Kyrpides N."/>
            <person name="Ovchinnikova G."/>
            <person name="Li T."/>
            <person name="Liu Z."/>
            <person name="Zhao F."/>
            <person name="Overmann J."/>
            <person name="Bryant D.A."/>
            <person name="Richardson P."/>
        </authorList>
    </citation>
    <scope>NUCLEOTIDE SEQUENCE [LARGE SCALE GENOMIC DNA]</scope>
    <source>
        <strain evidence="10">BS1</strain>
    </source>
</reference>
<protein>
    <recommendedName>
        <fullName evidence="8">tRNA-specific adenosine deaminase</fullName>
        <ecNumber evidence="8">3.5.4.33</ecNumber>
    </recommendedName>
</protein>
<keyword evidence="3 8" id="KW-0819">tRNA processing</keyword>
<feature type="binding site" evidence="8">
    <location>
        <position position="53"/>
    </location>
    <ligand>
        <name>Zn(2+)</name>
        <dbReference type="ChEBI" id="CHEBI:29105"/>
        <note>catalytic</note>
    </ligand>
</feature>
<dbReference type="eggNOG" id="COG0590">
    <property type="taxonomic scope" value="Bacteria"/>
</dbReference>
<comment type="catalytic activity">
    <reaction evidence="7 8">
        <text>adenosine(34) in tRNA + H2O + H(+) = inosine(34) in tRNA + NH4(+)</text>
        <dbReference type="Rhea" id="RHEA:43168"/>
        <dbReference type="Rhea" id="RHEA-COMP:10373"/>
        <dbReference type="Rhea" id="RHEA-COMP:10374"/>
        <dbReference type="ChEBI" id="CHEBI:15377"/>
        <dbReference type="ChEBI" id="CHEBI:15378"/>
        <dbReference type="ChEBI" id="CHEBI:28938"/>
        <dbReference type="ChEBI" id="CHEBI:74411"/>
        <dbReference type="ChEBI" id="CHEBI:82852"/>
        <dbReference type="EC" id="3.5.4.33"/>
    </reaction>
</comment>
<dbReference type="EC" id="3.5.4.33" evidence="8"/>
<feature type="active site" description="Proton donor" evidence="8">
    <location>
        <position position="55"/>
    </location>
</feature>
<dbReference type="PANTHER" id="PTHR11079">
    <property type="entry name" value="CYTOSINE DEAMINASE FAMILY MEMBER"/>
    <property type="match status" value="1"/>
</dbReference>
<name>B3EN96_CHLPB</name>
<sequence length="156" mass="16822">MNLSYFMEPAFREAIKAYEKKEVPVGAVVFDANGHIIGRGYNQVEALTDATAHAEMIALTSAMATLGSKYLSDCTLAVTLEPCPMCAGAIVNAKVGRVVFGAYDAKMGACGTVMNITASRDLNHQPEVYGGILEHKAQSLLQEFFRGLRKQEGSDE</sequence>
<keyword evidence="4 8" id="KW-0479">Metal-binding</keyword>
<feature type="binding site" evidence="8">
    <location>
        <position position="83"/>
    </location>
    <ligand>
        <name>Zn(2+)</name>
        <dbReference type="ChEBI" id="CHEBI:29105"/>
        <note>catalytic</note>
    </ligand>
</feature>
<dbReference type="OrthoDB" id="9802676at2"/>
<dbReference type="SUPFAM" id="SSF53927">
    <property type="entry name" value="Cytidine deaminase-like"/>
    <property type="match status" value="1"/>
</dbReference>
<dbReference type="HAMAP" id="MF_00972">
    <property type="entry name" value="tRNA_aden_deaminase"/>
    <property type="match status" value="1"/>
</dbReference>
<comment type="subunit">
    <text evidence="2 8">Homodimer.</text>
</comment>
<dbReference type="GO" id="GO:0052717">
    <property type="term" value="F:tRNA-specific adenosine-34 deaminase activity"/>
    <property type="evidence" value="ECO:0007669"/>
    <property type="project" value="UniProtKB-UniRule"/>
</dbReference>
<dbReference type="HOGENOM" id="CLU_025810_3_2_10"/>
<dbReference type="InterPro" id="IPR002125">
    <property type="entry name" value="CMP_dCMP_dom"/>
</dbReference>
<evidence type="ECO:0000256" key="2">
    <source>
        <dbReference type="ARBA" id="ARBA00011738"/>
    </source>
</evidence>
<dbReference type="PROSITE" id="PS00903">
    <property type="entry name" value="CYT_DCMP_DEAMINASES_1"/>
    <property type="match status" value="1"/>
</dbReference>
<evidence type="ECO:0000256" key="5">
    <source>
        <dbReference type="ARBA" id="ARBA00022801"/>
    </source>
</evidence>
<dbReference type="PROSITE" id="PS51747">
    <property type="entry name" value="CYT_DCMP_DEAMINASES_2"/>
    <property type="match status" value="1"/>
</dbReference>
<comment type="cofactor">
    <cofactor evidence="8">
        <name>Zn(2+)</name>
        <dbReference type="ChEBI" id="CHEBI:29105"/>
    </cofactor>
    <text evidence="8">Binds 1 zinc ion per subunit.</text>
</comment>
<dbReference type="STRING" id="331678.Cphamn1_0668"/>
<evidence type="ECO:0000256" key="3">
    <source>
        <dbReference type="ARBA" id="ARBA00022694"/>
    </source>
</evidence>
<keyword evidence="5 8" id="KW-0378">Hydrolase</keyword>
<dbReference type="GO" id="GO:0008270">
    <property type="term" value="F:zinc ion binding"/>
    <property type="evidence" value="ECO:0007669"/>
    <property type="project" value="UniProtKB-UniRule"/>
</dbReference>
<dbReference type="InterPro" id="IPR016193">
    <property type="entry name" value="Cytidine_deaminase-like"/>
</dbReference>
<feature type="binding site" evidence="8">
    <location>
        <position position="86"/>
    </location>
    <ligand>
        <name>Zn(2+)</name>
        <dbReference type="ChEBI" id="CHEBI:29105"/>
        <note>catalytic</note>
    </ligand>
</feature>
<evidence type="ECO:0000256" key="8">
    <source>
        <dbReference type="HAMAP-Rule" id="MF_00972"/>
    </source>
</evidence>
<dbReference type="PANTHER" id="PTHR11079:SF202">
    <property type="entry name" value="TRNA-SPECIFIC ADENOSINE DEAMINASE"/>
    <property type="match status" value="1"/>
</dbReference>
<keyword evidence="6 8" id="KW-0862">Zinc</keyword>
<dbReference type="InterPro" id="IPR028883">
    <property type="entry name" value="tRNA_aden_deaminase"/>
</dbReference>
<evidence type="ECO:0000259" key="9">
    <source>
        <dbReference type="PROSITE" id="PS51747"/>
    </source>
</evidence>
<dbReference type="GO" id="GO:0002100">
    <property type="term" value="P:tRNA wobble adenosine to inosine editing"/>
    <property type="evidence" value="ECO:0007669"/>
    <property type="project" value="UniProtKB-UniRule"/>
</dbReference>
<dbReference type="AlphaFoldDB" id="B3EN96"/>
<evidence type="ECO:0000313" key="10">
    <source>
        <dbReference type="EMBL" id="ACE03626.1"/>
    </source>
</evidence>
<evidence type="ECO:0000256" key="1">
    <source>
        <dbReference type="ARBA" id="ARBA00010669"/>
    </source>
</evidence>
<comment type="similarity">
    <text evidence="1">Belongs to the cytidine and deoxycytidylate deaminase family. ADAT2 subfamily.</text>
</comment>
<gene>
    <name evidence="8" type="primary">tadA</name>
    <name evidence="10" type="ordered locus">Cphamn1_0668</name>
</gene>
<evidence type="ECO:0000256" key="7">
    <source>
        <dbReference type="ARBA" id="ARBA00048045"/>
    </source>
</evidence>
<dbReference type="Pfam" id="PF00383">
    <property type="entry name" value="dCMP_cyt_deam_1"/>
    <property type="match status" value="1"/>
</dbReference>
<proteinExistence type="inferred from homology"/>
<dbReference type="EMBL" id="CP001101">
    <property type="protein sequence ID" value="ACE03626.1"/>
    <property type="molecule type" value="Genomic_DNA"/>
</dbReference>
<organism evidence="10">
    <name type="scientific">Chlorobium phaeobacteroides (strain BS1)</name>
    <dbReference type="NCBI Taxonomy" id="331678"/>
    <lineage>
        <taxon>Bacteria</taxon>
        <taxon>Pseudomonadati</taxon>
        <taxon>Chlorobiota</taxon>
        <taxon>Chlorobiia</taxon>
        <taxon>Chlorobiales</taxon>
        <taxon>Chlorobiaceae</taxon>
        <taxon>Chlorobium/Pelodictyon group</taxon>
        <taxon>Chlorobium</taxon>
    </lineage>
</organism>
<evidence type="ECO:0000256" key="6">
    <source>
        <dbReference type="ARBA" id="ARBA00022833"/>
    </source>
</evidence>